<comment type="caution">
    <text evidence="9">The sequence shown here is derived from an EMBL/GenBank/DDBJ whole genome shotgun (WGS) entry which is preliminary data.</text>
</comment>
<dbReference type="AlphaFoldDB" id="A0A916U867"/>
<protein>
    <recommendedName>
        <fullName evidence="8">L,D-TPase catalytic domain-containing protein</fullName>
    </recommendedName>
</protein>
<proteinExistence type="inferred from homology"/>
<accession>A0A916U867</accession>
<dbReference type="InterPro" id="IPR005490">
    <property type="entry name" value="LD_TPept_cat_dom"/>
</dbReference>
<dbReference type="PANTHER" id="PTHR36699:SF1">
    <property type="entry name" value="L,D-TRANSPEPTIDASE YAFK-RELATED"/>
    <property type="match status" value="1"/>
</dbReference>
<dbReference type="GO" id="GO:0071555">
    <property type="term" value="P:cell wall organization"/>
    <property type="evidence" value="ECO:0007669"/>
    <property type="project" value="UniProtKB-UniRule"/>
</dbReference>
<dbReference type="GO" id="GO:0008360">
    <property type="term" value="P:regulation of cell shape"/>
    <property type="evidence" value="ECO:0007669"/>
    <property type="project" value="UniProtKB-UniRule"/>
</dbReference>
<keyword evidence="5 7" id="KW-0573">Peptidoglycan synthesis</keyword>
<feature type="active site" description="Proton donor/acceptor" evidence="7">
    <location>
        <position position="125"/>
    </location>
</feature>
<evidence type="ECO:0000256" key="3">
    <source>
        <dbReference type="ARBA" id="ARBA00022679"/>
    </source>
</evidence>
<evidence type="ECO:0000256" key="4">
    <source>
        <dbReference type="ARBA" id="ARBA00022960"/>
    </source>
</evidence>
<evidence type="ECO:0000256" key="1">
    <source>
        <dbReference type="ARBA" id="ARBA00004752"/>
    </source>
</evidence>
<keyword evidence="10" id="KW-1185">Reference proteome</keyword>
<keyword evidence="3" id="KW-0808">Transferase</keyword>
<evidence type="ECO:0000256" key="2">
    <source>
        <dbReference type="ARBA" id="ARBA00005992"/>
    </source>
</evidence>
<dbReference type="SUPFAM" id="SSF141523">
    <property type="entry name" value="L,D-transpeptidase catalytic domain-like"/>
    <property type="match status" value="1"/>
</dbReference>
<dbReference type="Pfam" id="PF03734">
    <property type="entry name" value="YkuD"/>
    <property type="match status" value="1"/>
</dbReference>
<evidence type="ECO:0000259" key="8">
    <source>
        <dbReference type="PROSITE" id="PS52029"/>
    </source>
</evidence>
<evidence type="ECO:0000256" key="5">
    <source>
        <dbReference type="ARBA" id="ARBA00022984"/>
    </source>
</evidence>
<dbReference type="GO" id="GO:0009252">
    <property type="term" value="P:peptidoglycan biosynthetic process"/>
    <property type="evidence" value="ECO:0007669"/>
    <property type="project" value="UniProtKB-KW"/>
</dbReference>
<name>A0A916U867_9HYPH</name>
<dbReference type="GO" id="GO:0016740">
    <property type="term" value="F:transferase activity"/>
    <property type="evidence" value="ECO:0007669"/>
    <property type="project" value="UniProtKB-KW"/>
</dbReference>
<evidence type="ECO:0000313" key="10">
    <source>
        <dbReference type="Proteomes" id="UP000637002"/>
    </source>
</evidence>
<sequence length="378" mass="40435">MGFAKQFAKHLAPIPASTQALMAARGTSPSAPVLIRVYKREAELQVWKLGRNGRYVFLKTFPICRWSGQLGPKRRVGDRQAPEGFYAITPRLMNPNSAYYLSFDTGFPNAYDRAQNYTGSALMVHGTCSSMGCYAMTDKGIGEIFAIVREAFAGGQQAFQFQAFPFRMTAENMARHRNDPNIDFWRQLKEGSDRFEATGAEPAAGLAGGRYAFAPYRDRAKEAEARARVSDQAERIATLIADGSASVRTTYADGGTNTAFAALARIASPALGVVSRPEALAFAGREVVIIPARKLKPPPTEIAKATIPARPVQVAFTLAGPTAQAAFVPLPAAAAPAAAQSRIDLAHAPASAEPILLGLTRAAEGDDAPIPLVVASQH</sequence>
<comment type="pathway">
    <text evidence="1 7">Cell wall biogenesis; peptidoglycan biosynthesis.</text>
</comment>
<dbReference type="PANTHER" id="PTHR36699">
    <property type="entry name" value="LD-TRANSPEPTIDASE"/>
    <property type="match status" value="1"/>
</dbReference>
<organism evidence="9 10">
    <name type="scientific">Chelatococcus reniformis</name>
    <dbReference type="NCBI Taxonomy" id="1494448"/>
    <lineage>
        <taxon>Bacteria</taxon>
        <taxon>Pseudomonadati</taxon>
        <taxon>Pseudomonadota</taxon>
        <taxon>Alphaproteobacteria</taxon>
        <taxon>Hyphomicrobiales</taxon>
        <taxon>Chelatococcaceae</taxon>
        <taxon>Chelatococcus</taxon>
    </lineage>
</organism>
<dbReference type="CDD" id="cd16913">
    <property type="entry name" value="YkuD_like"/>
    <property type="match status" value="1"/>
</dbReference>
<reference evidence="9" key="2">
    <citation type="submission" date="2020-09" db="EMBL/GenBank/DDBJ databases">
        <authorList>
            <person name="Sun Q."/>
            <person name="Zhou Y."/>
        </authorList>
    </citation>
    <scope>NUCLEOTIDE SEQUENCE</scope>
    <source>
        <strain evidence="9">CGMCC 1.12919</strain>
    </source>
</reference>
<keyword evidence="4 7" id="KW-0133">Cell shape</keyword>
<dbReference type="PROSITE" id="PS52029">
    <property type="entry name" value="LD_TPASE"/>
    <property type="match status" value="1"/>
</dbReference>
<evidence type="ECO:0000256" key="7">
    <source>
        <dbReference type="PROSITE-ProRule" id="PRU01373"/>
    </source>
</evidence>
<evidence type="ECO:0000313" key="9">
    <source>
        <dbReference type="EMBL" id="GGC63315.1"/>
    </source>
</evidence>
<dbReference type="EMBL" id="BMGG01000003">
    <property type="protein sequence ID" value="GGC63315.1"/>
    <property type="molecule type" value="Genomic_DNA"/>
</dbReference>
<dbReference type="RefSeq" id="WP_244641920.1">
    <property type="nucleotide sequence ID" value="NZ_BMGG01000003.1"/>
</dbReference>
<dbReference type="Proteomes" id="UP000637002">
    <property type="component" value="Unassembled WGS sequence"/>
</dbReference>
<gene>
    <name evidence="9" type="ORF">GCM10010994_22430</name>
</gene>
<evidence type="ECO:0000256" key="6">
    <source>
        <dbReference type="ARBA" id="ARBA00023316"/>
    </source>
</evidence>
<feature type="domain" description="L,D-TPase catalytic" evidence="8">
    <location>
        <begin position="33"/>
        <end position="161"/>
    </location>
</feature>
<keyword evidence="6 7" id="KW-0961">Cell wall biogenesis/degradation</keyword>
<feature type="active site" description="Nucleophile" evidence="7">
    <location>
        <position position="133"/>
    </location>
</feature>
<dbReference type="InterPro" id="IPR038063">
    <property type="entry name" value="Transpep_catalytic_dom"/>
</dbReference>
<reference evidence="9" key="1">
    <citation type="journal article" date="2014" name="Int. J. Syst. Evol. Microbiol.">
        <title>Complete genome sequence of Corynebacterium casei LMG S-19264T (=DSM 44701T), isolated from a smear-ripened cheese.</title>
        <authorList>
            <consortium name="US DOE Joint Genome Institute (JGI-PGF)"/>
            <person name="Walter F."/>
            <person name="Albersmeier A."/>
            <person name="Kalinowski J."/>
            <person name="Ruckert C."/>
        </authorList>
    </citation>
    <scope>NUCLEOTIDE SEQUENCE</scope>
    <source>
        <strain evidence="9">CGMCC 1.12919</strain>
    </source>
</reference>
<dbReference type="GO" id="GO:0004180">
    <property type="term" value="F:carboxypeptidase activity"/>
    <property type="evidence" value="ECO:0007669"/>
    <property type="project" value="UniProtKB-ARBA"/>
</dbReference>
<comment type="similarity">
    <text evidence="2">Belongs to the YkuD family.</text>
</comment>